<gene>
    <name evidence="2" type="ORF">BWQ96_09908</name>
</gene>
<proteinExistence type="predicted"/>
<sequence length="353" mass="40064">MLTSTAYKLRAWRRLRASCSPVTALLLAVLTLLIVLLAQSPPITIVRRVGVAASNSNELQPVSQPVVIAARGEEKAHDESVTKSLAHTRSDWEYGDASDVCQPLFEKLERQGYLCGLYEREGSCRISRDWKSYRMRFWMFSQFAQDAYLYVKHFNRLNRRGVYLDVASNDAIKISNTYFMDRCLGWRGLCVEANPKYYERIFRERSCQLVPTCASATDGEVVQFKLRGEIGGVVGDTYKYGNNSKGTLTEARCMSVQTMLDRSKTTHVDYMSLDVEGHEVEVLKGIDWERARIDVISVEANENFERLSAFLAEKGYVRHEVGVEGAKSTKGKGFLGLDAIFHREDVRFGYPDE</sequence>
<accession>A0A2V3IE86</accession>
<dbReference type="Pfam" id="PF05050">
    <property type="entry name" value="Methyltransf_21"/>
    <property type="match status" value="1"/>
</dbReference>
<protein>
    <submittedName>
        <fullName evidence="2">Protein Star</fullName>
    </submittedName>
</protein>
<dbReference type="GO" id="GO:0005789">
    <property type="term" value="C:endoplasmic reticulum membrane"/>
    <property type="evidence" value="ECO:0007669"/>
    <property type="project" value="TreeGrafter"/>
</dbReference>
<name>A0A2V3IE86_9FLOR</name>
<evidence type="ECO:0000313" key="2">
    <source>
        <dbReference type="EMBL" id="PXF40377.1"/>
    </source>
</evidence>
<organism evidence="2 3">
    <name type="scientific">Gracilariopsis chorda</name>
    <dbReference type="NCBI Taxonomy" id="448386"/>
    <lineage>
        <taxon>Eukaryota</taxon>
        <taxon>Rhodophyta</taxon>
        <taxon>Florideophyceae</taxon>
        <taxon>Rhodymeniophycidae</taxon>
        <taxon>Gracilariales</taxon>
        <taxon>Gracilariaceae</taxon>
        <taxon>Gracilariopsis</taxon>
    </lineage>
</organism>
<dbReference type="InterPro" id="IPR053202">
    <property type="entry name" value="EGF_Rcpt_Signaling_Reg"/>
</dbReference>
<dbReference type="GO" id="GO:0005794">
    <property type="term" value="C:Golgi apparatus"/>
    <property type="evidence" value="ECO:0007669"/>
    <property type="project" value="TreeGrafter"/>
</dbReference>
<dbReference type="GO" id="GO:0031902">
    <property type="term" value="C:late endosome membrane"/>
    <property type="evidence" value="ECO:0007669"/>
    <property type="project" value="TreeGrafter"/>
</dbReference>
<dbReference type="InterPro" id="IPR029063">
    <property type="entry name" value="SAM-dependent_MTases_sf"/>
</dbReference>
<dbReference type="SUPFAM" id="SSF53335">
    <property type="entry name" value="S-adenosyl-L-methionine-dependent methyltransferases"/>
    <property type="match status" value="1"/>
</dbReference>
<keyword evidence="3" id="KW-1185">Reference proteome</keyword>
<dbReference type="PANTHER" id="PTHR34009:SF2">
    <property type="entry name" value="PROTEIN STAR"/>
    <property type="match status" value="1"/>
</dbReference>
<dbReference type="PANTHER" id="PTHR34009">
    <property type="entry name" value="PROTEIN STAR"/>
    <property type="match status" value="1"/>
</dbReference>
<comment type="caution">
    <text evidence="2">The sequence shown here is derived from an EMBL/GenBank/DDBJ whole genome shotgun (WGS) entry which is preliminary data.</text>
</comment>
<feature type="domain" description="Methyltransferase FkbM" evidence="1">
    <location>
        <begin position="165"/>
        <end position="317"/>
    </location>
</feature>
<dbReference type="AlphaFoldDB" id="A0A2V3IE86"/>
<dbReference type="GO" id="GO:0016197">
    <property type="term" value="P:endosomal transport"/>
    <property type="evidence" value="ECO:0007669"/>
    <property type="project" value="TreeGrafter"/>
</dbReference>
<dbReference type="OrthoDB" id="2154188at2759"/>
<dbReference type="InterPro" id="IPR006342">
    <property type="entry name" value="FkbM_mtfrase"/>
</dbReference>
<dbReference type="Gene3D" id="3.40.50.150">
    <property type="entry name" value="Vaccinia Virus protein VP39"/>
    <property type="match status" value="1"/>
</dbReference>
<dbReference type="EMBL" id="NBIV01000303">
    <property type="protein sequence ID" value="PXF40377.1"/>
    <property type="molecule type" value="Genomic_DNA"/>
</dbReference>
<dbReference type="Proteomes" id="UP000247409">
    <property type="component" value="Unassembled WGS sequence"/>
</dbReference>
<dbReference type="GO" id="GO:0006888">
    <property type="term" value="P:endoplasmic reticulum to Golgi vesicle-mediated transport"/>
    <property type="evidence" value="ECO:0007669"/>
    <property type="project" value="TreeGrafter"/>
</dbReference>
<evidence type="ECO:0000313" key="3">
    <source>
        <dbReference type="Proteomes" id="UP000247409"/>
    </source>
</evidence>
<dbReference type="STRING" id="448386.A0A2V3IE86"/>
<dbReference type="GO" id="GO:0005886">
    <property type="term" value="C:plasma membrane"/>
    <property type="evidence" value="ECO:0007669"/>
    <property type="project" value="TreeGrafter"/>
</dbReference>
<evidence type="ECO:0000259" key="1">
    <source>
        <dbReference type="Pfam" id="PF05050"/>
    </source>
</evidence>
<reference evidence="2 3" key="1">
    <citation type="journal article" date="2018" name="Mol. Biol. Evol.">
        <title>Analysis of the draft genome of the red seaweed Gracilariopsis chorda provides insights into genome size evolution in Rhodophyta.</title>
        <authorList>
            <person name="Lee J."/>
            <person name="Yang E.C."/>
            <person name="Graf L."/>
            <person name="Yang J.H."/>
            <person name="Qiu H."/>
            <person name="Zel Zion U."/>
            <person name="Chan C.X."/>
            <person name="Stephens T.G."/>
            <person name="Weber A.P.M."/>
            <person name="Boo G.H."/>
            <person name="Boo S.M."/>
            <person name="Kim K.M."/>
            <person name="Shin Y."/>
            <person name="Jung M."/>
            <person name="Lee S.J."/>
            <person name="Yim H.S."/>
            <person name="Lee J.H."/>
            <person name="Bhattacharya D."/>
            <person name="Yoon H.S."/>
        </authorList>
    </citation>
    <scope>NUCLEOTIDE SEQUENCE [LARGE SCALE GENOMIC DNA]</scope>
    <source>
        <strain evidence="2 3">SKKU-2015</strain>
        <tissue evidence="2">Whole body</tissue>
    </source>
</reference>